<reference evidence="2 3" key="1">
    <citation type="submission" date="2021-03" db="EMBL/GenBank/DDBJ databases">
        <title>Antimicrobial resistance genes in bacteria isolated from Japanese honey, and their potential for conferring macrolide and lincosamide resistance in the American foulbrood pathogen Paenibacillus larvae.</title>
        <authorList>
            <person name="Okamoto M."/>
            <person name="Kumagai M."/>
            <person name="Kanamori H."/>
            <person name="Takamatsu D."/>
        </authorList>
    </citation>
    <scope>NUCLEOTIDE SEQUENCE [LARGE SCALE GENOMIC DNA]</scope>
    <source>
        <strain evidence="2 3">J8TS2</strain>
    </source>
</reference>
<organism evidence="2 3">
    <name type="scientific">Lederbergia ruris</name>
    <dbReference type="NCBI Taxonomy" id="217495"/>
    <lineage>
        <taxon>Bacteria</taxon>
        <taxon>Bacillati</taxon>
        <taxon>Bacillota</taxon>
        <taxon>Bacilli</taxon>
        <taxon>Bacillales</taxon>
        <taxon>Bacillaceae</taxon>
        <taxon>Lederbergia</taxon>
    </lineage>
</organism>
<keyword evidence="3" id="KW-1185">Reference proteome</keyword>
<evidence type="ECO:0000313" key="2">
    <source>
        <dbReference type="EMBL" id="GIN58552.1"/>
    </source>
</evidence>
<protein>
    <submittedName>
        <fullName evidence="2">N-acetyltransferase</fullName>
    </submittedName>
</protein>
<dbReference type="Proteomes" id="UP000679950">
    <property type="component" value="Unassembled WGS sequence"/>
</dbReference>
<feature type="domain" description="N-acetyltransferase" evidence="1">
    <location>
        <begin position="134"/>
        <end position="269"/>
    </location>
</feature>
<dbReference type="SUPFAM" id="SSF55729">
    <property type="entry name" value="Acyl-CoA N-acyltransferases (Nat)"/>
    <property type="match status" value="1"/>
</dbReference>
<dbReference type="CDD" id="cd04301">
    <property type="entry name" value="NAT_SF"/>
    <property type="match status" value="1"/>
</dbReference>
<gene>
    <name evidence="2" type="ORF">J8TS2_28710</name>
</gene>
<proteinExistence type="predicted"/>
<name>A0ABQ4KKZ5_9BACI</name>
<accession>A0ABQ4KKZ5</accession>
<evidence type="ECO:0000259" key="1">
    <source>
        <dbReference type="PROSITE" id="PS51186"/>
    </source>
</evidence>
<comment type="caution">
    <text evidence="2">The sequence shown here is derived from an EMBL/GenBank/DDBJ whole genome shotgun (WGS) entry which is preliminary data.</text>
</comment>
<dbReference type="InterPro" id="IPR000182">
    <property type="entry name" value="GNAT_dom"/>
</dbReference>
<sequence>MSLILTEELARGIEQSEIELLESRLTGVQKIAGNLMGVEIKKFGDAVAFYVKNIPGPSFNNVKGMSGNNLNEIDGILDFYHERGIPANFEITPAHCSAELFKLLSERGYFQRGFRTALYGSLSDDFTLSEAQDISIREFEYDEFAIFGQIYTKGFNMPASLSEFVAQNNQVLHQNKQWTFYLASVKGEPAGIGVLFEKDGIATLAASATIPEYRNKGVHSALIAKRLQHALQNHCNMIVGQTAYGSGSLRNMERAGMKIAYTKAIWTKL</sequence>
<dbReference type="Pfam" id="PF00583">
    <property type="entry name" value="Acetyltransf_1"/>
    <property type="match status" value="1"/>
</dbReference>
<dbReference type="EMBL" id="BORB01000025">
    <property type="protein sequence ID" value="GIN58552.1"/>
    <property type="molecule type" value="Genomic_DNA"/>
</dbReference>
<dbReference type="Gene3D" id="3.40.630.30">
    <property type="match status" value="1"/>
</dbReference>
<dbReference type="InterPro" id="IPR016181">
    <property type="entry name" value="Acyl_CoA_acyltransferase"/>
</dbReference>
<dbReference type="RefSeq" id="WP_212966717.1">
    <property type="nucleotide sequence ID" value="NZ_BORB01000025.1"/>
</dbReference>
<evidence type="ECO:0000313" key="3">
    <source>
        <dbReference type="Proteomes" id="UP000679950"/>
    </source>
</evidence>
<dbReference type="PROSITE" id="PS51186">
    <property type="entry name" value="GNAT"/>
    <property type="match status" value="1"/>
</dbReference>